<dbReference type="EnsemblPlants" id="TuG1812G0300003261.01.T01">
    <property type="protein sequence ID" value="TuG1812G0300003261.01.T01.cds249455"/>
    <property type="gene ID" value="TuG1812G0300003261.01"/>
</dbReference>
<accession>A0A8R7TWW1</accession>
<reference evidence="1" key="2">
    <citation type="submission" date="2018-03" db="EMBL/GenBank/DDBJ databases">
        <title>The Triticum urartu genome reveals the dynamic nature of wheat genome evolution.</title>
        <authorList>
            <person name="Ling H."/>
            <person name="Ma B."/>
            <person name="Shi X."/>
            <person name="Liu H."/>
            <person name="Dong L."/>
            <person name="Sun H."/>
            <person name="Cao Y."/>
            <person name="Gao Q."/>
            <person name="Zheng S."/>
            <person name="Li Y."/>
            <person name="Yu Y."/>
            <person name="Du H."/>
            <person name="Qi M."/>
            <person name="Li Y."/>
            <person name="Yu H."/>
            <person name="Cui Y."/>
            <person name="Wang N."/>
            <person name="Chen C."/>
            <person name="Wu H."/>
            <person name="Zhao Y."/>
            <person name="Zhang J."/>
            <person name="Li Y."/>
            <person name="Zhou W."/>
            <person name="Zhang B."/>
            <person name="Hu W."/>
            <person name="Eijk M."/>
            <person name="Tang J."/>
            <person name="Witsenboer H."/>
            <person name="Zhao S."/>
            <person name="Li Z."/>
            <person name="Zhang A."/>
            <person name="Wang D."/>
            <person name="Liang C."/>
        </authorList>
    </citation>
    <scope>NUCLEOTIDE SEQUENCE [LARGE SCALE GENOMIC DNA]</scope>
    <source>
        <strain evidence="1">cv. G1812</strain>
    </source>
</reference>
<evidence type="ECO:0000313" key="2">
    <source>
        <dbReference type="Proteomes" id="UP000015106"/>
    </source>
</evidence>
<proteinExistence type="predicted"/>
<name>A0A8R7TWW1_TRIUA</name>
<dbReference type="Proteomes" id="UP000015106">
    <property type="component" value="Chromosome 3"/>
</dbReference>
<protein>
    <submittedName>
        <fullName evidence="1">Uncharacterized protein</fullName>
    </submittedName>
</protein>
<evidence type="ECO:0000313" key="1">
    <source>
        <dbReference type="EnsemblPlants" id="TuG1812G0300003261.01.T01.cds249455"/>
    </source>
</evidence>
<keyword evidence="2" id="KW-1185">Reference proteome</keyword>
<reference evidence="1" key="3">
    <citation type="submission" date="2022-06" db="UniProtKB">
        <authorList>
            <consortium name="EnsemblPlants"/>
        </authorList>
    </citation>
    <scope>IDENTIFICATION</scope>
</reference>
<dbReference type="Gramene" id="TuG1812G0300003261.01.T01">
    <property type="protein sequence ID" value="TuG1812G0300003261.01.T01.cds249455"/>
    <property type="gene ID" value="TuG1812G0300003261.01"/>
</dbReference>
<reference evidence="2" key="1">
    <citation type="journal article" date="2013" name="Nature">
        <title>Draft genome of the wheat A-genome progenitor Triticum urartu.</title>
        <authorList>
            <person name="Ling H.Q."/>
            <person name="Zhao S."/>
            <person name="Liu D."/>
            <person name="Wang J."/>
            <person name="Sun H."/>
            <person name="Zhang C."/>
            <person name="Fan H."/>
            <person name="Li D."/>
            <person name="Dong L."/>
            <person name="Tao Y."/>
            <person name="Gao C."/>
            <person name="Wu H."/>
            <person name="Li Y."/>
            <person name="Cui Y."/>
            <person name="Guo X."/>
            <person name="Zheng S."/>
            <person name="Wang B."/>
            <person name="Yu K."/>
            <person name="Liang Q."/>
            <person name="Yang W."/>
            <person name="Lou X."/>
            <person name="Chen J."/>
            <person name="Feng M."/>
            <person name="Jian J."/>
            <person name="Zhang X."/>
            <person name="Luo G."/>
            <person name="Jiang Y."/>
            <person name="Liu J."/>
            <person name="Wang Z."/>
            <person name="Sha Y."/>
            <person name="Zhang B."/>
            <person name="Wu H."/>
            <person name="Tang D."/>
            <person name="Shen Q."/>
            <person name="Xue P."/>
            <person name="Zou S."/>
            <person name="Wang X."/>
            <person name="Liu X."/>
            <person name="Wang F."/>
            <person name="Yang Y."/>
            <person name="An X."/>
            <person name="Dong Z."/>
            <person name="Zhang K."/>
            <person name="Zhang X."/>
            <person name="Luo M.C."/>
            <person name="Dvorak J."/>
            <person name="Tong Y."/>
            <person name="Wang J."/>
            <person name="Yang H."/>
            <person name="Li Z."/>
            <person name="Wang D."/>
            <person name="Zhang A."/>
            <person name="Wang J."/>
        </authorList>
    </citation>
    <scope>NUCLEOTIDE SEQUENCE</scope>
    <source>
        <strain evidence="2">cv. G1812</strain>
    </source>
</reference>
<dbReference type="AlphaFoldDB" id="A0A8R7TWW1"/>
<gene>
    <name evidence="1" type="primary">LOC125544674</name>
</gene>
<organism evidence="1 2">
    <name type="scientific">Triticum urartu</name>
    <name type="common">Red wild einkorn</name>
    <name type="synonym">Crithodium urartu</name>
    <dbReference type="NCBI Taxonomy" id="4572"/>
    <lineage>
        <taxon>Eukaryota</taxon>
        <taxon>Viridiplantae</taxon>
        <taxon>Streptophyta</taxon>
        <taxon>Embryophyta</taxon>
        <taxon>Tracheophyta</taxon>
        <taxon>Spermatophyta</taxon>
        <taxon>Magnoliopsida</taxon>
        <taxon>Liliopsida</taxon>
        <taxon>Poales</taxon>
        <taxon>Poaceae</taxon>
        <taxon>BOP clade</taxon>
        <taxon>Pooideae</taxon>
        <taxon>Triticodae</taxon>
        <taxon>Triticeae</taxon>
        <taxon>Triticinae</taxon>
        <taxon>Triticum</taxon>
    </lineage>
</organism>
<sequence>MAGFGAPRASFIFHMLQEGVNCHVGRPTFLDGVCSHPFRHGRPLSKLLPFLRLHYQPHLGLHLLGLDGRLLVALHRHPNLHLLHQVYLVQPLLRVQRPADHRHAGHDRLQRRVPPAVRHERSHGLVSQHLRLWRPVLQNQAPVSGSLQETIRKQRLQVRFAGLALLLAWATHGPQEPVPGVL</sequence>